<reference evidence="16 17" key="1">
    <citation type="journal article" date="2021" name="Comput. Struct. Biotechnol. J.">
        <title>De novo genome assembly of the potent medicinal plant Rehmannia glutinosa using nanopore technology.</title>
        <authorList>
            <person name="Ma L."/>
            <person name="Dong C."/>
            <person name="Song C."/>
            <person name="Wang X."/>
            <person name="Zheng X."/>
            <person name="Niu Y."/>
            <person name="Chen S."/>
            <person name="Feng W."/>
        </authorList>
    </citation>
    <scope>NUCLEOTIDE SEQUENCE [LARGE SCALE GENOMIC DNA]</scope>
    <source>
        <strain evidence="16">DH-2019</strain>
    </source>
</reference>
<dbReference type="Proteomes" id="UP001318860">
    <property type="component" value="Unassembled WGS sequence"/>
</dbReference>
<keyword evidence="7" id="KW-0804">Transcription</keyword>
<evidence type="ECO:0000256" key="3">
    <source>
        <dbReference type="ARBA" id="ARBA00008707"/>
    </source>
</evidence>
<dbReference type="SMART" id="SM00389">
    <property type="entry name" value="HOX"/>
    <property type="match status" value="1"/>
</dbReference>
<feature type="domain" description="Homeobox" evidence="13">
    <location>
        <begin position="241"/>
        <end position="301"/>
    </location>
</feature>
<dbReference type="Gene3D" id="1.10.10.60">
    <property type="entry name" value="Homeodomain-like"/>
    <property type="match status" value="1"/>
</dbReference>
<dbReference type="InterPro" id="IPR028941">
    <property type="entry name" value="WHIM2_dom"/>
</dbReference>
<evidence type="ECO:0000256" key="12">
    <source>
        <dbReference type="SAM" id="Phobius"/>
    </source>
</evidence>
<keyword evidence="4 12" id="KW-0812">Transmembrane</keyword>
<dbReference type="InterPro" id="IPR001356">
    <property type="entry name" value="HD"/>
</dbReference>
<organism evidence="16 17">
    <name type="scientific">Rehmannia glutinosa</name>
    <name type="common">Chinese foxglove</name>
    <dbReference type="NCBI Taxonomy" id="99300"/>
    <lineage>
        <taxon>Eukaryota</taxon>
        <taxon>Viridiplantae</taxon>
        <taxon>Streptophyta</taxon>
        <taxon>Embryophyta</taxon>
        <taxon>Tracheophyta</taxon>
        <taxon>Spermatophyta</taxon>
        <taxon>Magnoliopsida</taxon>
        <taxon>eudicotyledons</taxon>
        <taxon>Gunneridae</taxon>
        <taxon>Pentapetalae</taxon>
        <taxon>asterids</taxon>
        <taxon>lamiids</taxon>
        <taxon>Lamiales</taxon>
        <taxon>Orobanchaceae</taxon>
        <taxon>Rehmannieae</taxon>
        <taxon>Rehmannia</taxon>
    </lineage>
</organism>
<evidence type="ECO:0000256" key="9">
    <source>
        <dbReference type="PROSITE-ProRule" id="PRU00108"/>
    </source>
</evidence>
<evidence type="ECO:0000313" key="16">
    <source>
        <dbReference type="EMBL" id="KAK6157179.1"/>
    </source>
</evidence>
<feature type="compositionally biased region" description="Basic residues" evidence="11">
    <location>
        <begin position="1635"/>
        <end position="1655"/>
    </location>
</feature>
<evidence type="ECO:0000256" key="2">
    <source>
        <dbReference type="ARBA" id="ARBA00004141"/>
    </source>
</evidence>
<accession>A0ABR0XDG3</accession>
<dbReference type="PROSITE" id="PS50827">
    <property type="entry name" value="DDT"/>
    <property type="match status" value="1"/>
</dbReference>
<evidence type="ECO:0000256" key="4">
    <source>
        <dbReference type="ARBA" id="ARBA00022692"/>
    </source>
</evidence>
<dbReference type="Pfam" id="PF05066">
    <property type="entry name" value="HARE-HTH"/>
    <property type="match status" value="1"/>
</dbReference>
<keyword evidence="9 10" id="KW-0371">Homeobox</keyword>
<dbReference type="Pfam" id="PF05078">
    <property type="entry name" value="DUF679"/>
    <property type="match status" value="1"/>
</dbReference>
<evidence type="ECO:0000256" key="10">
    <source>
        <dbReference type="RuleBase" id="RU000682"/>
    </source>
</evidence>
<evidence type="ECO:0000256" key="1">
    <source>
        <dbReference type="ARBA" id="ARBA00004123"/>
    </source>
</evidence>
<feature type="transmembrane region" description="Helical" evidence="12">
    <location>
        <begin position="86"/>
        <end position="108"/>
    </location>
</feature>
<dbReference type="Pfam" id="PF15612">
    <property type="entry name" value="WHIM1"/>
    <property type="match status" value="1"/>
</dbReference>
<feature type="region of interest" description="Disordered" evidence="11">
    <location>
        <begin position="299"/>
        <end position="319"/>
    </location>
</feature>
<dbReference type="InterPro" id="IPR044977">
    <property type="entry name" value="RLT1-3"/>
</dbReference>
<feature type="region of interest" description="Disordered" evidence="11">
    <location>
        <begin position="213"/>
        <end position="251"/>
    </location>
</feature>
<evidence type="ECO:0000256" key="6">
    <source>
        <dbReference type="ARBA" id="ARBA00023136"/>
    </source>
</evidence>
<evidence type="ECO:0000259" key="13">
    <source>
        <dbReference type="PROSITE" id="PS50071"/>
    </source>
</evidence>
<feature type="transmembrane region" description="Helical" evidence="12">
    <location>
        <begin position="55"/>
        <end position="74"/>
    </location>
</feature>
<name>A0ABR0XDG3_REHGL</name>
<dbReference type="PANTHER" id="PTHR36968:SF5">
    <property type="entry name" value="HOMEOBOX-DDT DOMAIN PROTEIN RLT2"/>
    <property type="match status" value="1"/>
</dbReference>
<feature type="compositionally biased region" description="Basic and acidic residues" evidence="11">
    <location>
        <begin position="232"/>
        <end position="244"/>
    </location>
</feature>
<evidence type="ECO:0000256" key="11">
    <source>
        <dbReference type="SAM" id="MobiDB-lite"/>
    </source>
</evidence>
<comment type="caution">
    <text evidence="16">The sequence shown here is derived from an EMBL/GenBank/DDBJ whole genome shotgun (WGS) entry which is preliminary data.</text>
</comment>
<evidence type="ECO:0000256" key="5">
    <source>
        <dbReference type="ARBA" id="ARBA00022989"/>
    </source>
</evidence>
<dbReference type="InterPro" id="IPR007770">
    <property type="entry name" value="DMP"/>
</dbReference>
<gene>
    <name evidence="16" type="ORF">DH2020_011427</name>
</gene>
<dbReference type="CDD" id="cd00086">
    <property type="entry name" value="homeodomain"/>
    <property type="match status" value="1"/>
</dbReference>
<evidence type="ECO:0000259" key="14">
    <source>
        <dbReference type="PROSITE" id="PS50827"/>
    </source>
</evidence>
<feature type="domain" description="HTH HARE-type" evidence="15">
    <location>
        <begin position="880"/>
        <end position="949"/>
    </location>
</feature>
<keyword evidence="9 10" id="KW-0238">DNA-binding</keyword>
<protein>
    <recommendedName>
        <fullName evidence="18">Homeobox-DDT domain protein RLT2</fullName>
    </recommendedName>
</protein>
<dbReference type="Pfam" id="PF00046">
    <property type="entry name" value="Homeodomain"/>
    <property type="match status" value="1"/>
</dbReference>
<feature type="transmembrane region" description="Helical" evidence="12">
    <location>
        <begin position="151"/>
        <end position="170"/>
    </location>
</feature>
<feature type="DNA-binding region" description="Homeobox" evidence="9">
    <location>
        <begin position="243"/>
        <end position="302"/>
    </location>
</feature>
<feature type="region of interest" description="Disordered" evidence="11">
    <location>
        <begin position="1688"/>
        <end position="1712"/>
    </location>
</feature>
<evidence type="ECO:0000259" key="15">
    <source>
        <dbReference type="PROSITE" id="PS51913"/>
    </source>
</evidence>
<dbReference type="PROSITE" id="PS50071">
    <property type="entry name" value="HOMEOBOX_2"/>
    <property type="match status" value="1"/>
</dbReference>
<keyword evidence="5 12" id="KW-1133">Transmembrane helix</keyword>
<comment type="similarity">
    <text evidence="3">Belongs to the plant DMP1 protein family.</text>
</comment>
<feature type="domain" description="DDT" evidence="14">
    <location>
        <begin position="715"/>
        <end position="774"/>
    </location>
</feature>
<keyword evidence="8 9" id="KW-0539">Nucleus</keyword>
<evidence type="ECO:0000256" key="7">
    <source>
        <dbReference type="ARBA" id="ARBA00023163"/>
    </source>
</evidence>
<evidence type="ECO:0000256" key="8">
    <source>
        <dbReference type="ARBA" id="ARBA00023242"/>
    </source>
</evidence>
<dbReference type="InterPro" id="IPR007759">
    <property type="entry name" value="Asxl_HARE-HTH"/>
</dbReference>
<dbReference type="Pfam" id="PF15613">
    <property type="entry name" value="WSD"/>
    <property type="match status" value="1"/>
</dbReference>
<evidence type="ECO:0000313" key="17">
    <source>
        <dbReference type="Proteomes" id="UP001318860"/>
    </source>
</evidence>
<feature type="compositionally biased region" description="Acidic residues" evidence="11">
    <location>
        <begin position="976"/>
        <end position="986"/>
    </location>
</feature>
<evidence type="ECO:0008006" key="18">
    <source>
        <dbReference type="Google" id="ProtNLM"/>
    </source>
</evidence>
<dbReference type="EMBL" id="JABTTQ020000005">
    <property type="protein sequence ID" value="KAK6157179.1"/>
    <property type="molecule type" value="Genomic_DNA"/>
</dbReference>
<keyword evidence="6 12" id="KW-0472">Membrane</keyword>
<feature type="region of interest" description="Disordered" evidence="11">
    <location>
        <begin position="621"/>
        <end position="671"/>
    </location>
</feature>
<feature type="region of interest" description="Disordered" evidence="11">
    <location>
        <begin position="971"/>
        <end position="1005"/>
    </location>
</feature>
<dbReference type="SUPFAM" id="SSF46689">
    <property type="entry name" value="Homeodomain-like"/>
    <property type="match status" value="1"/>
</dbReference>
<proteinExistence type="inferred from homology"/>
<feature type="region of interest" description="Disordered" evidence="11">
    <location>
        <begin position="1635"/>
        <end position="1671"/>
    </location>
</feature>
<feature type="compositionally biased region" description="Acidic residues" evidence="11">
    <location>
        <begin position="994"/>
        <end position="1005"/>
    </location>
</feature>
<dbReference type="InterPro" id="IPR018501">
    <property type="entry name" value="DDT_dom"/>
</dbReference>
<dbReference type="Pfam" id="PF02791">
    <property type="entry name" value="DDT"/>
    <property type="match status" value="1"/>
</dbReference>
<comment type="subcellular location">
    <subcellularLocation>
        <location evidence="2">Membrane</location>
        <topology evidence="2">Multi-pass membrane protein</topology>
    </subcellularLocation>
    <subcellularLocation>
        <location evidence="1 9 10">Nucleus</location>
    </subcellularLocation>
</comment>
<dbReference type="InterPro" id="IPR028942">
    <property type="entry name" value="WHIM1_dom"/>
</dbReference>
<dbReference type="PANTHER" id="PTHR36968">
    <property type="entry name" value="HOMEOBOX-DDT DOMAIN PROTEIN RLT2"/>
    <property type="match status" value="1"/>
</dbReference>
<keyword evidence="17" id="KW-1185">Reference proteome</keyword>
<dbReference type="PROSITE" id="PS51913">
    <property type="entry name" value="HTH_HARE"/>
    <property type="match status" value="1"/>
</dbReference>
<dbReference type="SMART" id="SM00571">
    <property type="entry name" value="DDT"/>
    <property type="match status" value="1"/>
</dbReference>
<dbReference type="InterPro" id="IPR009057">
    <property type="entry name" value="Homeodomain-like_sf"/>
</dbReference>
<sequence length="1784" mass="199730">MDIIRRELEKSINDQQQQSLENDQSLQLPLLESQTPQNPPKTAAQKAVRKAFKGTAHLSNLLPTGSVLTFQVLSPVFTHEGKCKSFVSQTITLGLLGLCALACFILCFTDSFRDERGKVRYGLATFRGLWVIDGSTAALPAQEAEKFRIRFVDFFHAMMSVMVFAAVAMFDKNVISCFCPTPSEEALEILTTVPVTVLDASVGRLGLWTEMEVDGGKGEESGGGGDGGVSLEVEKKNSPEGETKVKRKMKTPSQLEILERTYAMETYPSEALRAELSVKLGLSDRQLQMWFCHRRLKDRKAPTEKRHKKSASSSAVAGSSGGIVHEMVVNNADVAKDSGSGLSPFGNTDLQPKQKQQRVIHKAGTAVPRISTESPPVRRFYEPPLAISEQRAIKFVEAQLGEPLREDGPILGMEFDPLPPGAFGAPIVTSEQQKPAGRFYDAQLYETHDAKPVKGASRALHEYQFLPEKPSARNDAYERAVPPHRYGSPIDIMNARVPLSTGRSIMHSNEQVSSEYLQSQRPSLSLLPQQCVQDLHLSPAPGEVDVTPSIASMVNANIDSHLLVHPITGLANNITTPERRIVLDQERLERKRKAEEARMAKEVEAHEKRIRKELEKQDVLRKKREEQMRKEMERQDRERRKEEERLLREKQREEERLQREQKQKMRLKEEMRKEKEAARLKAANNRAAAHKLPEFPPESVQLKRPFGVRPWTDSEENIGNLLMVWRFLIAFADVLGLWPFTLDEFTQALHDCDPRLLAEIHIALLRCIIKDIEDVARTPATAMVANQNSAGIPVGGHPHIIEGAFSWGFDLLSWQRLLTPLTWPEVLRQLALSAAETYGNDGADTISNLRSGVAAENAVAIMQERGLSNPRRSRHRLTPGTVKYAAFHVLSLEGSKGLSILEVADRIQRSGLRDLTTSKTPEASISAALSRDTKLFERTAPSTYCVRSPYRKDTANAEEILSEAREKIRVYQNGSVEEEAEDAEKEDLDRDQDSESDVADDPDVDDLDAVAKLKEASRCSETSRFEDVSQYVKENSCSELMETPLDALGNSKSNSTLSQSVDGIKSKGATGINPQIAIHDLENIVTDECGFGEPWIEGLTEGEYADLSTEERLNALVALIGVANEGNAVRIALEERLEAANALKKQMWAEAQLDKRRMKEEHILKSQHSSLAGNRAEQTFPNFTVEHRRSPLSSVYVKNESSSTNPVYNLVDLNDQQNEENYCNSIITEKNPSAQEFTVVSDNLLLQQCAEKSRSELKAFIGHRAEEIYVYRSLPLGQDRRRNRYWQFITSPSRNDPGSGKIFVELCNGGFDALLSSLDVRGIRECYLHSMLRNIGASFRETARKNLLCSNSGVHVGEDVKKKVVESRHKLDLYSGIDSPKSMVCASYSTSPGLSLSSTIELEKNVCEGNAIMERYKDFEWMWKECFDSNVLGALKYGTLMRERLLEICKCCNSLFSWEENHCPSCHTTYKTSEASIPSDALKSVWSDEYRKSWGRKLHMASTAEELLQSLTLLEASIKREFLSANYETTSEMLSSSEAVGRCVDTFSRPEVVAILPWIPRTTPAVALRLMELDISIYYTPDQKSAHEKDIEAGYFIKFPSMYSALGSSMANASQAGYLQQDNCWVDLGNGRAILKRGRGRPRGPSRTRGGKSQRRAINSRDDPCNSTTTKDNKLAQLPRWRGRSRLARNSKKGRRSITNRQKKPATRTVGNVVEKRGAKDKIVFDDNAGLKHEEWNLTETTPFEIEGAEKASSSKDQNLIMTTVKHPQMSTTMVFLVALGVEI</sequence>
<feature type="compositionally biased region" description="Basic residues" evidence="11">
    <location>
        <begin position="1688"/>
        <end position="1706"/>
    </location>
</feature>